<dbReference type="Gene3D" id="3.40.50.2300">
    <property type="match status" value="2"/>
</dbReference>
<dbReference type="PROSITE" id="PS50932">
    <property type="entry name" value="HTH_LACI_2"/>
    <property type="match status" value="1"/>
</dbReference>
<dbReference type="InterPro" id="IPR001761">
    <property type="entry name" value="Peripla_BP/Lac1_sug-bd_dom"/>
</dbReference>
<dbReference type="CDD" id="cd01392">
    <property type="entry name" value="HTH_LacI"/>
    <property type="match status" value="1"/>
</dbReference>
<accession>A0ABR7E6P1</accession>
<name>A0ABR7E6P1_9BACT</name>
<sequence>MKKVSIKDIAQVVGVSTATVSLVLTGKNKNGRVSKEMSEKIKNVAHEMNYQPNRLAMSLQSGRSQTIGLLVADISNPFFGTLAFYIQDEMEKAGYAVIIMNTDESDVQMDRMISLLKSRQVDGFIIVPTEFGESSIVQLVNHHVPLVLIDRYYPSLQVDSVLIDNYQAAYEATRYLIDIHCKKIALLIYDNRQPHMFERERGYANALKEAGLYDEGLVKKVRYKFMNEDIMGAITWLSQKRKDMDGILFATNTIAMTGIKQMLHLNFRIGEDVSVVCFDKSDAFDFMPFFIPYIHQPIADMGRLASQLLIKQIENIKVDEEPVHKLIAGLVKG</sequence>
<dbReference type="InterPro" id="IPR028082">
    <property type="entry name" value="Peripla_BP_I"/>
</dbReference>
<dbReference type="InterPro" id="IPR000843">
    <property type="entry name" value="HTH_LacI"/>
</dbReference>
<dbReference type="SUPFAM" id="SSF47413">
    <property type="entry name" value="lambda repressor-like DNA-binding domains"/>
    <property type="match status" value="1"/>
</dbReference>
<dbReference type="Pfam" id="PF00356">
    <property type="entry name" value="LacI"/>
    <property type="match status" value="1"/>
</dbReference>
<comment type="caution">
    <text evidence="5">The sequence shown here is derived from an EMBL/GenBank/DDBJ whole genome shotgun (WGS) entry which is preliminary data.</text>
</comment>
<feature type="domain" description="HTH lacI-type" evidence="4">
    <location>
        <begin position="4"/>
        <end position="61"/>
    </location>
</feature>
<keyword evidence="1" id="KW-0805">Transcription regulation</keyword>
<dbReference type="PROSITE" id="PS00356">
    <property type="entry name" value="HTH_LACI_1"/>
    <property type="match status" value="1"/>
</dbReference>
<dbReference type="PANTHER" id="PTHR30146:SF109">
    <property type="entry name" value="HTH-TYPE TRANSCRIPTIONAL REGULATOR GALS"/>
    <property type="match status" value="1"/>
</dbReference>
<evidence type="ECO:0000256" key="1">
    <source>
        <dbReference type="ARBA" id="ARBA00023015"/>
    </source>
</evidence>
<dbReference type="GO" id="GO:0003677">
    <property type="term" value="F:DNA binding"/>
    <property type="evidence" value="ECO:0007669"/>
    <property type="project" value="UniProtKB-KW"/>
</dbReference>
<dbReference type="SMART" id="SM00354">
    <property type="entry name" value="HTH_LACI"/>
    <property type="match status" value="1"/>
</dbReference>
<dbReference type="RefSeq" id="WP_186960567.1">
    <property type="nucleotide sequence ID" value="NZ_JACOOI010000022.1"/>
</dbReference>
<dbReference type="Gene3D" id="1.10.260.40">
    <property type="entry name" value="lambda repressor-like DNA-binding domains"/>
    <property type="match status" value="1"/>
</dbReference>
<dbReference type="InterPro" id="IPR010982">
    <property type="entry name" value="Lambda_DNA-bd_dom_sf"/>
</dbReference>
<keyword evidence="2 5" id="KW-0238">DNA-binding</keyword>
<evidence type="ECO:0000256" key="2">
    <source>
        <dbReference type="ARBA" id="ARBA00023125"/>
    </source>
</evidence>
<keyword evidence="6" id="KW-1185">Reference proteome</keyword>
<gene>
    <name evidence="5" type="ORF">H8S77_17810</name>
</gene>
<evidence type="ECO:0000313" key="5">
    <source>
        <dbReference type="EMBL" id="MBC5644739.1"/>
    </source>
</evidence>
<dbReference type="PANTHER" id="PTHR30146">
    <property type="entry name" value="LACI-RELATED TRANSCRIPTIONAL REPRESSOR"/>
    <property type="match status" value="1"/>
</dbReference>
<reference evidence="5 6" key="1">
    <citation type="submission" date="2020-08" db="EMBL/GenBank/DDBJ databases">
        <title>Genome public.</title>
        <authorList>
            <person name="Liu C."/>
            <person name="Sun Q."/>
        </authorList>
    </citation>
    <scope>NUCLEOTIDE SEQUENCE [LARGE SCALE GENOMIC DNA]</scope>
    <source>
        <strain evidence="5 6">BX2</strain>
    </source>
</reference>
<dbReference type="SUPFAM" id="SSF53822">
    <property type="entry name" value="Periplasmic binding protein-like I"/>
    <property type="match status" value="1"/>
</dbReference>
<dbReference type="Pfam" id="PF00532">
    <property type="entry name" value="Peripla_BP_1"/>
    <property type="match status" value="1"/>
</dbReference>
<dbReference type="EMBL" id="JACOOI010000022">
    <property type="protein sequence ID" value="MBC5644739.1"/>
    <property type="molecule type" value="Genomic_DNA"/>
</dbReference>
<evidence type="ECO:0000256" key="3">
    <source>
        <dbReference type="ARBA" id="ARBA00023163"/>
    </source>
</evidence>
<protein>
    <submittedName>
        <fullName evidence="5">LacI family DNA-binding transcriptional regulator</fullName>
    </submittedName>
</protein>
<keyword evidence="3" id="KW-0804">Transcription</keyword>
<evidence type="ECO:0000259" key="4">
    <source>
        <dbReference type="PROSITE" id="PS50932"/>
    </source>
</evidence>
<evidence type="ECO:0000313" key="6">
    <source>
        <dbReference type="Proteomes" id="UP000644010"/>
    </source>
</evidence>
<organism evidence="5 6">
    <name type="scientific">Parabacteroides segnis</name>
    <dbReference type="NCBI Taxonomy" id="2763058"/>
    <lineage>
        <taxon>Bacteria</taxon>
        <taxon>Pseudomonadati</taxon>
        <taxon>Bacteroidota</taxon>
        <taxon>Bacteroidia</taxon>
        <taxon>Bacteroidales</taxon>
        <taxon>Tannerellaceae</taxon>
        <taxon>Parabacteroides</taxon>
    </lineage>
</organism>
<dbReference type="Proteomes" id="UP000644010">
    <property type="component" value="Unassembled WGS sequence"/>
</dbReference>
<proteinExistence type="predicted"/>